<evidence type="ECO:0000313" key="1">
    <source>
        <dbReference type="EMBL" id="KAK9088126.1"/>
    </source>
</evidence>
<sequence>MHEGALIIKKTSNSDEVIRDEPNEGAILVIMNEYLYMGLISLINDSCAKIDL</sequence>
<gene>
    <name evidence="1" type="ORF">Scep_027208</name>
</gene>
<comment type="caution">
    <text evidence="1">The sequence shown here is derived from an EMBL/GenBank/DDBJ whole genome shotgun (WGS) entry which is preliminary data.</text>
</comment>
<proteinExistence type="predicted"/>
<accession>A0AAP0HKV9</accession>
<protein>
    <submittedName>
        <fullName evidence="1">Uncharacterized protein</fullName>
    </submittedName>
</protein>
<reference evidence="1 2" key="1">
    <citation type="submission" date="2024-01" db="EMBL/GenBank/DDBJ databases">
        <title>Genome assemblies of Stephania.</title>
        <authorList>
            <person name="Yang L."/>
        </authorList>
    </citation>
    <scope>NUCLEOTIDE SEQUENCE [LARGE SCALE GENOMIC DNA]</scope>
    <source>
        <strain evidence="1">JXDWG</strain>
        <tissue evidence="1">Leaf</tissue>
    </source>
</reference>
<keyword evidence="2" id="KW-1185">Reference proteome</keyword>
<name>A0AAP0HKV9_9MAGN</name>
<organism evidence="1 2">
    <name type="scientific">Stephania cephalantha</name>
    <dbReference type="NCBI Taxonomy" id="152367"/>
    <lineage>
        <taxon>Eukaryota</taxon>
        <taxon>Viridiplantae</taxon>
        <taxon>Streptophyta</taxon>
        <taxon>Embryophyta</taxon>
        <taxon>Tracheophyta</taxon>
        <taxon>Spermatophyta</taxon>
        <taxon>Magnoliopsida</taxon>
        <taxon>Ranunculales</taxon>
        <taxon>Menispermaceae</taxon>
        <taxon>Menispermoideae</taxon>
        <taxon>Cissampelideae</taxon>
        <taxon>Stephania</taxon>
    </lineage>
</organism>
<dbReference type="AlphaFoldDB" id="A0AAP0HKV9"/>
<evidence type="ECO:0000313" key="2">
    <source>
        <dbReference type="Proteomes" id="UP001419268"/>
    </source>
</evidence>
<dbReference type="Proteomes" id="UP001419268">
    <property type="component" value="Unassembled WGS sequence"/>
</dbReference>
<dbReference type="EMBL" id="JBBNAG010000012">
    <property type="protein sequence ID" value="KAK9088126.1"/>
    <property type="molecule type" value="Genomic_DNA"/>
</dbReference>